<reference evidence="20" key="1">
    <citation type="submission" date="2021-05" db="EMBL/GenBank/DDBJ databases">
        <authorList>
            <person name="Alioto T."/>
            <person name="Alioto T."/>
            <person name="Gomez Garrido J."/>
        </authorList>
    </citation>
    <scope>NUCLEOTIDE SEQUENCE</scope>
</reference>
<evidence type="ECO:0000256" key="11">
    <source>
        <dbReference type="ARBA" id="ARBA00023235"/>
    </source>
</evidence>
<evidence type="ECO:0000256" key="9">
    <source>
        <dbReference type="ARBA" id="ARBA00022840"/>
    </source>
</evidence>
<dbReference type="InterPro" id="IPR014001">
    <property type="entry name" value="Helicase_ATP-bd"/>
</dbReference>
<feature type="compositionally biased region" description="Acidic residues" evidence="17">
    <location>
        <begin position="827"/>
        <end position="844"/>
    </location>
</feature>
<evidence type="ECO:0000256" key="4">
    <source>
        <dbReference type="ARBA" id="ARBA00022723"/>
    </source>
</evidence>
<dbReference type="SMART" id="SM00487">
    <property type="entry name" value="DEXDc"/>
    <property type="match status" value="1"/>
</dbReference>
<dbReference type="NCBIfam" id="TIGR00614">
    <property type="entry name" value="recQ_fam"/>
    <property type="match status" value="1"/>
</dbReference>
<feature type="compositionally biased region" description="Polar residues" evidence="17">
    <location>
        <begin position="779"/>
        <end position="790"/>
    </location>
</feature>
<comment type="catalytic activity">
    <reaction evidence="13 16">
        <text>Couples ATP hydrolysis with the unwinding of duplex DNA by translocating in the 3'-5' direction.</text>
        <dbReference type="EC" id="5.6.2.4"/>
    </reaction>
</comment>
<dbReference type="InterPro" id="IPR011545">
    <property type="entry name" value="DEAD/DEAH_box_helicase_dom"/>
</dbReference>
<dbReference type="GO" id="GO:0043138">
    <property type="term" value="F:3'-5' DNA helicase activity"/>
    <property type="evidence" value="ECO:0007669"/>
    <property type="project" value="UniProtKB-EC"/>
</dbReference>
<dbReference type="EC" id="5.6.2.4" evidence="16"/>
<dbReference type="InterPro" id="IPR001650">
    <property type="entry name" value="Helicase_C-like"/>
</dbReference>
<dbReference type="Gene3D" id="3.40.50.300">
    <property type="entry name" value="P-loop containing nucleotide triphosphate hydrolases"/>
    <property type="match status" value="2"/>
</dbReference>
<dbReference type="Pfam" id="PF00271">
    <property type="entry name" value="Helicase_C"/>
    <property type="match status" value="1"/>
</dbReference>
<feature type="compositionally biased region" description="Basic and acidic residues" evidence="17">
    <location>
        <begin position="977"/>
        <end position="986"/>
    </location>
</feature>
<protein>
    <recommendedName>
        <fullName evidence="16">ATP-dependent DNA helicase</fullName>
        <ecNumber evidence="16">5.6.2.4</ecNumber>
    </recommendedName>
</protein>
<evidence type="ECO:0000256" key="16">
    <source>
        <dbReference type="RuleBase" id="RU364117"/>
    </source>
</evidence>
<feature type="domain" description="Helicase C-terminal" evidence="19">
    <location>
        <begin position="393"/>
        <end position="541"/>
    </location>
</feature>
<comment type="subcellular location">
    <subcellularLocation>
        <location evidence="2 16">Nucleus</location>
    </subcellularLocation>
</comment>
<dbReference type="EMBL" id="HBUF01393140">
    <property type="protein sequence ID" value="CAG6734590.1"/>
    <property type="molecule type" value="Transcribed_RNA"/>
</dbReference>
<evidence type="ECO:0000256" key="17">
    <source>
        <dbReference type="SAM" id="MobiDB-lite"/>
    </source>
</evidence>
<dbReference type="GO" id="GO:0005737">
    <property type="term" value="C:cytoplasm"/>
    <property type="evidence" value="ECO:0007669"/>
    <property type="project" value="TreeGrafter"/>
</dbReference>
<feature type="compositionally biased region" description="Basic and acidic residues" evidence="17">
    <location>
        <begin position="702"/>
        <end position="736"/>
    </location>
</feature>
<feature type="compositionally biased region" description="Basic and acidic residues" evidence="17">
    <location>
        <begin position="742"/>
        <end position="774"/>
    </location>
</feature>
<comment type="catalytic activity">
    <reaction evidence="15 16">
        <text>ATP + H2O = ADP + phosphate + H(+)</text>
        <dbReference type="Rhea" id="RHEA:13065"/>
        <dbReference type="ChEBI" id="CHEBI:15377"/>
        <dbReference type="ChEBI" id="CHEBI:15378"/>
        <dbReference type="ChEBI" id="CHEBI:30616"/>
        <dbReference type="ChEBI" id="CHEBI:43474"/>
        <dbReference type="ChEBI" id="CHEBI:456216"/>
    </reaction>
</comment>
<dbReference type="Pfam" id="PF16124">
    <property type="entry name" value="RecQ_Zn_bind"/>
    <property type="match status" value="1"/>
</dbReference>
<keyword evidence="10" id="KW-0238">DNA-binding</keyword>
<evidence type="ECO:0000313" key="20">
    <source>
        <dbReference type="EMBL" id="CAG6734590.1"/>
    </source>
</evidence>
<dbReference type="PROSITE" id="PS51194">
    <property type="entry name" value="HELICASE_CTER"/>
    <property type="match status" value="1"/>
</dbReference>
<feature type="region of interest" description="Disordered" evidence="17">
    <location>
        <begin position="876"/>
        <end position="993"/>
    </location>
</feature>
<dbReference type="Pfam" id="PF00270">
    <property type="entry name" value="DEAD"/>
    <property type="match status" value="1"/>
</dbReference>
<evidence type="ECO:0000259" key="19">
    <source>
        <dbReference type="PROSITE" id="PS51194"/>
    </source>
</evidence>
<sequence>MTFYLRNPTNIVPMIGIRMGKNQTTTASTGNSSLSRFESLNEVELATLDGDTETQVTTSHCELPRQEQVVDVNSVLALANNARSNDRLKATFQVESSHLVHFGNCHDRRGRCLPMTVKKSRWTADSDLKKDTTPTHYDPYTLLSIAKPAASSESVPLDQLLSDYPWSSQVKSILKTKFKLNEFRTNQLAAINITLLKKDAIIIMPTGSGKSLCFQLPALIDKGTTLVISPMISLMEDQLGHLRRLNIEAEMLQASNTRQENNRVMKLMTDSTSLKLLYVSPEKLAKSKTFMSKLQKMYKAGTLARIAIDEVHCCSTWGHDFRPDYQYLSILKTMFPEVPILGLTATATTKVMLDVQKMLQIEGCIVLQAPFNRPNLYYEVRKKPSSQKECLDELSDLMNIKFKGQSGIIYTTSIKECEDLRDELRKRGLRVSAYHAKLEPELRSKVHSKWLSGEYQAVTATIAFGLGIDKPNVRFVIHHCLSKSMENFYQESGRAGRDGHPSHCILYYRLGDVLKLSPMVFESQTGLLNLYNIVDYCLDRTRCRRAIIASYFDQPWSDTECNKMCDHCAAQDGGGLGPKKVDISKHARTLCIILNHVSDDDINVTAAMLMDLWYKQKVAKVKNVAALSSFQAPTFARETGENIIAHLLINNYLKQDFHFTPYSTISYLKLGPKARLLDDKDQTVVMTIAGKVDKTTTTTGVKKKENKTEKNEKNHENKNEKDEKNHGHRSSNEVKKNSRTSENIEKKTSNDRKNVRKTTDDDNINAKKNSEKSHSSSSLRNTPNKCTNTSDEISIVSEESTDNEDLVELSEDDGVDIVENIETVTLGEEEESNQESVVGDDEQNSEDKIQVGKEINRSSDKYVDVKRTHDEDIDIKHDTDVDSKDIEKGNVEKSNNHSDTRNESSISERNSSKENENSPYKSSKASTKRKVPIDEDEEDEKQNEKRRQIEKKVEEFLQDQKRRRTDSKGNASSDSLQDMRMREGKRQKNVILI</sequence>
<feature type="compositionally biased region" description="Basic and acidic residues" evidence="17">
    <location>
        <begin position="942"/>
        <end position="960"/>
    </location>
</feature>
<dbReference type="FunFam" id="3.40.50.300:FF:001544">
    <property type="entry name" value="ATP-dependent DNA helicase"/>
    <property type="match status" value="1"/>
</dbReference>
<organism evidence="20">
    <name type="scientific">Cacopsylla melanoneura</name>
    <dbReference type="NCBI Taxonomy" id="428564"/>
    <lineage>
        <taxon>Eukaryota</taxon>
        <taxon>Metazoa</taxon>
        <taxon>Ecdysozoa</taxon>
        <taxon>Arthropoda</taxon>
        <taxon>Hexapoda</taxon>
        <taxon>Insecta</taxon>
        <taxon>Pterygota</taxon>
        <taxon>Neoptera</taxon>
        <taxon>Paraneoptera</taxon>
        <taxon>Hemiptera</taxon>
        <taxon>Sternorrhyncha</taxon>
        <taxon>Psylloidea</taxon>
        <taxon>Psyllidae</taxon>
        <taxon>Psyllinae</taxon>
        <taxon>Cacopsylla</taxon>
    </lineage>
</organism>
<evidence type="ECO:0000256" key="13">
    <source>
        <dbReference type="ARBA" id="ARBA00034617"/>
    </source>
</evidence>
<comment type="similarity">
    <text evidence="3 16">Belongs to the helicase family. RecQ subfamily.</text>
</comment>
<dbReference type="GO" id="GO:0046872">
    <property type="term" value="F:metal ion binding"/>
    <property type="evidence" value="ECO:0007669"/>
    <property type="project" value="UniProtKB-KW"/>
</dbReference>
<dbReference type="SUPFAM" id="SSF52540">
    <property type="entry name" value="P-loop containing nucleoside triphosphate hydrolases"/>
    <property type="match status" value="1"/>
</dbReference>
<dbReference type="PROSITE" id="PS51192">
    <property type="entry name" value="HELICASE_ATP_BIND_1"/>
    <property type="match status" value="1"/>
</dbReference>
<dbReference type="GO" id="GO:0005524">
    <property type="term" value="F:ATP binding"/>
    <property type="evidence" value="ECO:0007669"/>
    <property type="project" value="UniProtKB-KW"/>
</dbReference>
<dbReference type="AlphaFoldDB" id="A0A8D8YT90"/>
<feature type="domain" description="Helicase ATP-binding" evidence="18">
    <location>
        <begin position="191"/>
        <end position="365"/>
    </location>
</feature>
<keyword evidence="11" id="KW-0413">Isomerase</keyword>
<evidence type="ECO:0000256" key="8">
    <source>
        <dbReference type="ARBA" id="ARBA00022833"/>
    </source>
</evidence>
<evidence type="ECO:0000256" key="7">
    <source>
        <dbReference type="ARBA" id="ARBA00022806"/>
    </source>
</evidence>
<dbReference type="InterPro" id="IPR032284">
    <property type="entry name" value="RecQ_Zn-bd"/>
</dbReference>
<accession>A0A8D8YT90</accession>
<dbReference type="GO" id="GO:0005694">
    <property type="term" value="C:chromosome"/>
    <property type="evidence" value="ECO:0007669"/>
    <property type="project" value="TreeGrafter"/>
</dbReference>
<dbReference type="GO" id="GO:0005634">
    <property type="term" value="C:nucleus"/>
    <property type="evidence" value="ECO:0007669"/>
    <property type="project" value="UniProtKB-SubCell"/>
</dbReference>
<dbReference type="FunFam" id="3.40.50.300:FF:000596">
    <property type="entry name" value="ATP-dependent DNA helicase"/>
    <property type="match status" value="1"/>
</dbReference>
<dbReference type="GO" id="GO:0016787">
    <property type="term" value="F:hydrolase activity"/>
    <property type="evidence" value="ECO:0007669"/>
    <property type="project" value="UniProtKB-KW"/>
</dbReference>
<keyword evidence="6 16" id="KW-0378">Hydrolase</keyword>
<evidence type="ECO:0000256" key="10">
    <source>
        <dbReference type="ARBA" id="ARBA00023125"/>
    </source>
</evidence>
<keyword evidence="4" id="KW-0479">Metal-binding</keyword>
<dbReference type="CDD" id="cd18015">
    <property type="entry name" value="DEXHc_RecQ1"/>
    <property type="match status" value="1"/>
</dbReference>
<evidence type="ECO:0000256" key="12">
    <source>
        <dbReference type="ARBA" id="ARBA00023242"/>
    </source>
</evidence>
<evidence type="ECO:0000256" key="1">
    <source>
        <dbReference type="ARBA" id="ARBA00001947"/>
    </source>
</evidence>
<dbReference type="SMART" id="SM00490">
    <property type="entry name" value="HELICc"/>
    <property type="match status" value="1"/>
</dbReference>
<dbReference type="InterPro" id="IPR027417">
    <property type="entry name" value="P-loop_NTPase"/>
</dbReference>
<dbReference type="GO" id="GO:0003677">
    <property type="term" value="F:DNA binding"/>
    <property type="evidence" value="ECO:0007669"/>
    <property type="project" value="UniProtKB-KW"/>
</dbReference>
<dbReference type="InterPro" id="IPR004589">
    <property type="entry name" value="DNA_helicase_ATP-dep_RecQ"/>
</dbReference>
<evidence type="ECO:0000256" key="3">
    <source>
        <dbReference type="ARBA" id="ARBA00005446"/>
    </source>
</evidence>
<feature type="region of interest" description="Disordered" evidence="17">
    <location>
        <begin position="824"/>
        <end position="863"/>
    </location>
</feature>
<evidence type="ECO:0000256" key="6">
    <source>
        <dbReference type="ARBA" id="ARBA00022801"/>
    </source>
</evidence>
<evidence type="ECO:0000259" key="18">
    <source>
        <dbReference type="PROSITE" id="PS51192"/>
    </source>
</evidence>
<feature type="compositionally biased region" description="Basic and acidic residues" evidence="17">
    <location>
        <begin position="845"/>
        <end position="863"/>
    </location>
</feature>
<dbReference type="GO" id="GO:0009378">
    <property type="term" value="F:four-way junction helicase activity"/>
    <property type="evidence" value="ECO:0007669"/>
    <property type="project" value="TreeGrafter"/>
</dbReference>
<dbReference type="PANTHER" id="PTHR13710">
    <property type="entry name" value="DNA HELICASE RECQ FAMILY MEMBER"/>
    <property type="match status" value="1"/>
</dbReference>
<name>A0A8D8YT90_9HEMI</name>
<evidence type="ECO:0000256" key="5">
    <source>
        <dbReference type="ARBA" id="ARBA00022741"/>
    </source>
</evidence>
<feature type="region of interest" description="Disordered" evidence="17">
    <location>
        <begin position="697"/>
        <end position="790"/>
    </location>
</feature>
<dbReference type="CDD" id="cd18794">
    <property type="entry name" value="SF2_C_RecQ"/>
    <property type="match status" value="1"/>
</dbReference>
<comment type="cofactor">
    <cofactor evidence="1">
        <name>Zn(2+)</name>
        <dbReference type="ChEBI" id="CHEBI:29105"/>
    </cofactor>
</comment>
<keyword evidence="5 16" id="KW-0547">Nucleotide-binding</keyword>
<evidence type="ECO:0000256" key="2">
    <source>
        <dbReference type="ARBA" id="ARBA00004123"/>
    </source>
</evidence>
<dbReference type="InterPro" id="IPR036388">
    <property type="entry name" value="WH-like_DNA-bd_sf"/>
</dbReference>
<comment type="function">
    <text evidence="14">DNA helicase that may play a role in the repair of DNA that is damaged by ultraviolet light or other mutagens. Exhibits a magnesium-dependent ATP-dependent DNA-helicase activity that unwinds single- and double-stranded DNA in a 3'-5' direction.</text>
</comment>
<keyword evidence="8" id="KW-0862">Zinc</keyword>
<keyword evidence="7 16" id="KW-0347">Helicase</keyword>
<proteinExistence type="inferred from homology"/>
<dbReference type="Gene3D" id="1.10.10.10">
    <property type="entry name" value="Winged helix-like DNA-binding domain superfamily/Winged helix DNA-binding domain"/>
    <property type="match status" value="1"/>
</dbReference>
<keyword evidence="9 16" id="KW-0067">ATP-binding</keyword>
<evidence type="ECO:0000256" key="14">
    <source>
        <dbReference type="ARBA" id="ARBA00037616"/>
    </source>
</evidence>
<dbReference type="PANTHER" id="PTHR13710:SF105">
    <property type="entry name" value="ATP-DEPENDENT DNA HELICASE Q1"/>
    <property type="match status" value="1"/>
</dbReference>
<keyword evidence="12 16" id="KW-0539">Nucleus</keyword>
<feature type="compositionally biased region" description="Basic and acidic residues" evidence="17">
    <location>
        <begin position="876"/>
        <end position="902"/>
    </location>
</feature>
<dbReference type="GO" id="GO:0000724">
    <property type="term" value="P:double-strand break repair via homologous recombination"/>
    <property type="evidence" value="ECO:0007669"/>
    <property type="project" value="TreeGrafter"/>
</dbReference>
<evidence type="ECO:0000256" key="15">
    <source>
        <dbReference type="ARBA" id="ARBA00049360"/>
    </source>
</evidence>